<evidence type="ECO:0000259" key="1">
    <source>
        <dbReference type="SMART" id="SM00849"/>
    </source>
</evidence>
<protein>
    <submittedName>
        <fullName evidence="2">MBL fold metallo-hydrolase</fullName>
    </submittedName>
</protein>
<name>A0A7T0C194_9BACT</name>
<feature type="domain" description="Metallo-beta-lactamase" evidence="1">
    <location>
        <begin position="18"/>
        <end position="217"/>
    </location>
</feature>
<dbReference type="KEGG" id="nva:G3M78_04280"/>
<evidence type="ECO:0000313" key="2">
    <source>
        <dbReference type="EMBL" id="QPJ64648.1"/>
    </source>
</evidence>
<dbReference type="AlphaFoldDB" id="A0A7T0C194"/>
<dbReference type="SMART" id="SM00849">
    <property type="entry name" value="Lactamase_B"/>
    <property type="match status" value="1"/>
</dbReference>
<evidence type="ECO:0000313" key="3">
    <source>
        <dbReference type="Proteomes" id="UP000594464"/>
    </source>
</evidence>
<accession>A0A7T0C194</accession>
<dbReference type="InterPro" id="IPR001279">
    <property type="entry name" value="Metallo-B-lactamas"/>
</dbReference>
<organism evidence="2 3">
    <name type="scientific">Candidatus Nitrohelix vancouverensis</name>
    <dbReference type="NCBI Taxonomy" id="2705534"/>
    <lineage>
        <taxon>Bacteria</taxon>
        <taxon>Pseudomonadati</taxon>
        <taxon>Nitrospinota/Tectimicrobiota group</taxon>
        <taxon>Nitrospinota</taxon>
        <taxon>Nitrospinia</taxon>
        <taxon>Nitrospinales</taxon>
        <taxon>Nitrospinaceae</taxon>
        <taxon>Candidatus Nitrohelix</taxon>
    </lineage>
</organism>
<keyword evidence="2" id="KW-0378">Hydrolase</keyword>
<dbReference type="SUPFAM" id="SSF56281">
    <property type="entry name" value="Metallo-hydrolase/oxidoreductase"/>
    <property type="match status" value="1"/>
</dbReference>
<sequence length="250" mass="28326">MKITILGSGTAVPSLHRNSSGLLVQDGDVNTLFDMGYGTLKALLNQGIDYHRIDRIFFTHNHPDHICDLIPFLFGSRYYPDPRRADLEIVAAPGFHEFLDQLLNSFGKWLRPTEYAITFSEQDEEERVYENLKVLSKKVEHIPLSRGYRVTDARGASVAISGDTDYCEAMVELGKDADLMILECAFPDDMKVKGHLSPQWAGRLAREANCRKLCLTHFYPPCDLDEIRKACAQEYSGEIFLAEDGMQFEL</sequence>
<dbReference type="GO" id="GO:0042781">
    <property type="term" value="F:3'-tRNA processing endoribonuclease activity"/>
    <property type="evidence" value="ECO:0007669"/>
    <property type="project" value="TreeGrafter"/>
</dbReference>
<dbReference type="Pfam" id="PF12706">
    <property type="entry name" value="Lactamase_B_2"/>
    <property type="match status" value="1"/>
</dbReference>
<dbReference type="PANTHER" id="PTHR46018:SF2">
    <property type="entry name" value="ZINC PHOSPHODIESTERASE ELAC PROTEIN 1"/>
    <property type="match status" value="1"/>
</dbReference>
<reference evidence="3" key="1">
    <citation type="submission" date="2020-02" db="EMBL/GenBank/DDBJ databases">
        <title>Genomic and physiological characterization of two novel Nitrospinaceae genera.</title>
        <authorList>
            <person name="Mueller A.J."/>
            <person name="Jung M.-Y."/>
            <person name="Strachan C.R."/>
            <person name="Herbold C.W."/>
            <person name="Kirkegaard R.H."/>
            <person name="Daims H."/>
        </authorList>
    </citation>
    <scope>NUCLEOTIDE SEQUENCE [LARGE SCALE GENOMIC DNA]</scope>
</reference>
<gene>
    <name evidence="2" type="ORF">G3M78_04280</name>
</gene>
<dbReference type="Proteomes" id="UP000594464">
    <property type="component" value="Chromosome"/>
</dbReference>
<dbReference type="EMBL" id="CP048620">
    <property type="protein sequence ID" value="QPJ64648.1"/>
    <property type="molecule type" value="Genomic_DNA"/>
</dbReference>
<dbReference type="InterPro" id="IPR036866">
    <property type="entry name" value="RibonucZ/Hydroxyglut_hydro"/>
</dbReference>
<dbReference type="PANTHER" id="PTHR46018">
    <property type="entry name" value="ZINC PHOSPHODIESTERASE ELAC PROTEIN 1"/>
    <property type="match status" value="1"/>
</dbReference>
<dbReference type="Gene3D" id="3.60.15.10">
    <property type="entry name" value="Ribonuclease Z/Hydroxyacylglutathione hydrolase-like"/>
    <property type="match status" value="1"/>
</dbReference>
<proteinExistence type="predicted"/>